<dbReference type="Proteomes" id="UP000646523">
    <property type="component" value="Unassembled WGS sequence"/>
</dbReference>
<feature type="compositionally biased region" description="Low complexity" evidence="1">
    <location>
        <begin position="910"/>
        <end position="931"/>
    </location>
</feature>
<name>A0A917Z6Q0_9ACTN</name>
<reference evidence="2" key="1">
    <citation type="journal article" date="2014" name="Int. J. Syst. Evol. Microbiol.">
        <title>Complete genome sequence of Corynebacterium casei LMG S-19264T (=DSM 44701T), isolated from a smear-ripened cheese.</title>
        <authorList>
            <consortium name="US DOE Joint Genome Institute (JGI-PGF)"/>
            <person name="Walter F."/>
            <person name="Albersmeier A."/>
            <person name="Kalinowski J."/>
            <person name="Ruckert C."/>
        </authorList>
    </citation>
    <scope>NUCLEOTIDE SEQUENCE</scope>
    <source>
        <strain evidence="2">CGMCC 4.7368</strain>
    </source>
</reference>
<gene>
    <name evidence="2" type="ORF">GCM10012289_47560</name>
</gene>
<feature type="region of interest" description="Disordered" evidence="1">
    <location>
        <begin position="905"/>
        <end position="949"/>
    </location>
</feature>
<feature type="compositionally biased region" description="Pro residues" evidence="1">
    <location>
        <begin position="57"/>
        <end position="66"/>
    </location>
</feature>
<protein>
    <submittedName>
        <fullName evidence="2">Uncharacterized protein</fullName>
    </submittedName>
</protein>
<reference evidence="2" key="2">
    <citation type="submission" date="2020-09" db="EMBL/GenBank/DDBJ databases">
        <authorList>
            <person name="Sun Q."/>
            <person name="Zhou Y."/>
        </authorList>
    </citation>
    <scope>NUCLEOTIDE SEQUENCE</scope>
    <source>
        <strain evidence="2">CGMCC 4.7368</strain>
    </source>
</reference>
<sequence length="1113" mass="113265">MSLARLALMRGQEPGSEHDRREADGSAAPGTPPPSFGQPSEQPPPPPSVAASGPSPHALPPDPTPSTPESGVTSPAHQVPLTLEPGEGISWTLPVLGVSAALSPDPAPPAREPDPDTSWTPPVLGTTPPPQAAPTPSPPSSWGPPPPPLHPNVGPSPTPGRPTNTSPPPAPDTTWHPAPGSGGGGSWAPSTPEPGTGASHTPSIPEPGAAPLQDRTPSEAAPGTTSGPEPVVPPSHGWSPSESSTGPHQAGPPPSSAPQPGVNPSQGWAPSQSGQTPPPSDTETTAEARIPRPAMPLPSPRAPESREQDESREHESRGQDESREQDESDPPVLPVFPGAQPWEVPEDDAAPYDWFAGATDPEHRAREAAPEDVTTWTDEPPVPYATDEQAPWGAAPVVPGAPSWEPPPAFTAAAAGMRVWPAPVADPPVMPSWPAATGEPVPGLDEAEASEPDRPGAQPDRPRPGPPGTEPDRPRAGHPATDSTAPHPFGPNTTTPDPVGPAAPAGISTPGHPRGGSDTPAVQSPASGASPPPGQHLAESATPAGPHPTASGETTAGQQSAGGGTPPVQTHGGNPPAGQPTEPTGAPPSPQPATPAGAPPSSQPSTPTGAPPSSQPSTPTGAPPSPLKATAPGRPHLPAPGDIPVWPPAPRPTHQSDTGPMPVADLPAPASQPAQTPPATSGSKTWPPRPQSKGEPPTPPPSSPTGTGTGTPEPVTPQPDAQAATPGIRNTSDMPAPAGAEPTAPEDPGAGSPASPSGNRPSTARSELRASSRPKPRPSELPEVTGPDTQPTVLRSDSWPPAPQTEEQRQEEQLPELPFSPEVWGQKPAPARVPMPLQPAAYDLPTPPQGPTVHPPVAFPQQPGQPPAAKQPGKSRQALFATLGVLVLAGVATGGFFAYKSLSTPPPPAATATQPPAPTVTATSAPPTTAEPSPPAAAMLNSEDTDPRKLSLSEAFPKKKVAAGGAQFARVKTHLEPKCAKAASGPFAEALSDQKCSRVLRATYVDTKRRYAVTTGIAVLPTRDAALRADETKNLSRNLWFRALPGPAGTGGERVHIAGGYAAGLVWGRYIVFSYATYADGHTPAAKDRTLGKVSDAFRDQMSLVLERRIAGG</sequence>
<feature type="compositionally biased region" description="Low complexity" evidence="1">
    <location>
        <begin position="390"/>
        <end position="400"/>
    </location>
</feature>
<feature type="region of interest" description="Disordered" evidence="1">
    <location>
        <begin position="422"/>
        <end position="875"/>
    </location>
</feature>
<evidence type="ECO:0000313" key="2">
    <source>
        <dbReference type="EMBL" id="GGO74579.1"/>
    </source>
</evidence>
<feature type="compositionally biased region" description="Basic and acidic residues" evidence="1">
    <location>
        <begin position="15"/>
        <end position="24"/>
    </location>
</feature>
<feature type="compositionally biased region" description="Pro residues" evidence="1">
    <location>
        <begin position="845"/>
        <end position="866"/>
    </location>
</feature>
<feature type="compositionally biased region" description="Pro residues" evidence="1">
    <location>
        <begin position="30"/>
        <end position="48"/>
    </location>
</feature>
<feature type="compositionally biased region" description="Basic and acidic residues" evidence="1">
    <location>
        <begin position="360"/>
        <end position="369"/>
    </location>
</feature>
<dbReference type="AlphaFoldDB" id="A0A917Z6Q0"/>
<feature type="compositionally biased region" description="Basic and acidic residues" evidence="1">
    <location>
        <begin position="303"/>
        <end position="322"/>
    </location>
</feature>
<feature type="compositionally biased region" description="Pro residues" evidence="1">
    <location>
        <begin position="127"/>
        <end position="171"/>
    </location>
</feature>
<feature type="compositionally biased region" description="Polar residues" evidence="1">
    <location>
        <begin position="262"/>
        <end position="285"/>
    </location>
</feature>
<feature type="compositionally biased region" description="Polar residues" evidence="1">
    <location>
        <begin position="67"/>
        <end position="76"/>
    </location>
</feature>
<evidence type="ECO:0000256" key="1">
    <source>
        <dbReference type="SAM" id="MobiDB-lite"/>
    </source>
</evidence>
<feature type="compositionally biased region" description="Low complexity" evidence="1">
    <location>
        <begin position="704"/>
        <end position="713"/>
    </location>
</feature>
<feature type="compositionally biased region" description="Low complexity" evidence="1">
    <location>
        <begin position="667"/>
        <end position="681"/>
    </location>
</feature>
<feature type="region of interest" description="Disordered" evidence="1">
    <location>
        <begin position="1"/>
        <end position="85"/>
    </location>
</feature>
<feature type="compositionally biased region" description="Low complexity" evidence="1">
    <location>
        <begin position="520"/>
        <end position="529"/>
    </location>
</feature>
<proteinExistence type="predicted"/>
<feature type="compositionally biased region" description="Polar residues" evidence="1">
    <location>
        <begin position="754"/>
        <end position="765"/>
    </location>
</feature>
<evidence type="ECO:0000313" key="3">
    <source>
        <dbReference type="Proteomes" id="UP000646523"/>
    </source>
</evidence>
<feature type="compositionally biased region" description="Pro residues" evidence="1">
    <location>
        <begin position="585"/>
        <end position="602"/>
    </location>
</feature>
<organism evidence="2 3">
    <name type="scientific">Nonomuraea cavernae</name>
    <dbReference type="NCBI Taxonomy" id="2045107"/>
    <lineage>
        <taxon>Bacteria</taxon>
        <taxon>Bacillati</taxon>
        <taxon>Actinomycetota</taxon>
        <taxon>Actinomycetes</taxon>
        <taxon>Streptosporangiales</taxon>
        <taxon>Streptosporangiaceae</taxon>
        <taxon>Nonomuraea</taxon>
    </lineage>
</organism>
<keyword evidence="3" id="KW-1185">Reference proteome</keyword>
<feature type="region of interest" description="Disordered" evidence="1">
    <location>
        <begin position="99"/>
        <end position="400"/>
    </location>
</feature>
<feature type="compositionally biased region" description="Polar residues" evidence="1">
    <location>
        <begin position="238"/>
        <end position="247"/>
    </location>
</feature>
<dbReference type="EMBL" id="BMNH01000015">
    <property type="protein sequence ID" value="GGO74579.1"/>
    <property type="molecule type" value="Genomic_DNA"/>
</dbReference>
<comment type="caution">
    <text evidence="2">The sequence shown here is derived from an EMBL/GenBank/DDBJ whole genome shotgun (WGS) entry which is preliminary data.</text>
</comment>
<accession>A0A917Z6Q0</accession>
<feature type="compositionally biased region" description="Low complexity" evidence="1">
    <location>
        <begin position="735"/>
        <end position="751"/>
    </location>
</feature>